<reference evidence="2" key="1">
    <citation type="submission" date="2021-06" db="EMBL/GenBank/DDBJ databases">
        <authorList>
            <person name="Kallberg Y."/>
            <person name="Tangrot J."/>
            <person name="Rosling A."/>
        </authorList>
    </citation>
    <scope>NUCLEOTIDE SEQUENCE</scope>
    <source>
        <strain evidence="2">IN212</strain>
    </source>
</reference>
<protein>
    <submittedName>
        <fullName evidence="2">4621_t:CDS:1</fullName>
    </submittedName>
</protein>
<feature type="compositionally biased region" description="Basic and acidic residues" evidence="1">
    <location>
        <begin position="39"/>
        <end position="59"/>
    </location>
</feature>
<comment type="caution">
    <text evidence="2">The sequence shown here is derived from an EMBL/GenBank/DDBJ whole genome shotgun (WGS) entry which is preliminary data.</text>
</comment>
<evidence type="ECO:0000256" key="1">
    <source>
        <dbReference type="SAM" id="MobiDB-lite"/>
    </source>
</evidence>
<feature type="region of interest" description="Disordered" evidence="1">
    <location>
        <begin position="35"/>
        <end position="70"/>
    </location>
</feature>
<proteinExistence type="predicted"/>
<dbReference type="Proteomes" id="UP000789396">
    <property type="component" value="Unassembled WGS sequence"/>
</dbReference>
<dbReference type="EMBL" id="CAJVPZ010041973">
    <property type="protein sequence ID" value="CAG8762833.1"/>
    <property type="molecule type" value="Genomic_DNA"/>
</dbReference>
<organism evidence="2 3">
    <name type="scientific">Racocetra fulgida</name>
    <dbReference type="NCBI Taxonomy" id="60492"/>
    <lineage>
        <taxon>Eukaryota</taxon>
        <taxon>Fungi</taxon>
        <taxon>Fungi incertae sedis</taxon>
        <taxon>Mucoromycota</taxon>
        <taxon>Glomeromycotina</taxon>
        <taxon>Glomeromycetes</taxon>
        <taxon>Diversisporales</taxon>
        <taxon>Gigasporaceae</taxon>
        <taxon>Racocetra</taxon>
    </lineage>
</organism>
<evidence type="ECO:0000313" key="2">
    <source>
        <dbReference type="EMBL" id="CAG8762833.1"/>
    </source>
</evidence>
<keyword evidence="3" id="KW-1185">Reference proteome</keyword>
<feature type="non-terminal residue" evidence="2">
    <location>
        <position position="1"/>
    </location>
</feature>
<sequence>IVFSTAKTAIKVGLETNKDAELVRLLKDFIAMNQKKHKGDINEPKENVSTENYNSKKDQDTEEIIPLQKH</sequence>
<dbReference type="AlphaFoldDB" id="A0A9N9J360"/>
<dbReference type="OrthoDB" id="2396834at2759"/>
<evidence type="ECO:0000313" key="3">
    <source>
        <dbReference type="Proteomes" id="UP000789396"/>
    </source>
</evidence>
<gene>
    <name evidence="2" type="ORF">RFULGI_LOCUS14447</name>
</gene>
<accession>A0A9N9J360</accession>
<name>A0A9N9J360_9GLOM</name>